<reference evidence="2" key="2">
    <citation type="submission" date="2019-01" db="UniProtKB">
        <authorList>
            <consortium name="EnsemblPlants"/>
        </authorList>
    </citation>
    <scope>IDENTIFICATION</scope>
    <source>
        <strain evidence="2">cv. Heinz 1706</strain>
    </source>
</reference>
<dbReference type="Gene3D" id="1.10.287.110">
    <property type="entry name" value="DnaJ domain"/>
    <property type="match status" value="1"/>
</dbReference>
<feature type="domain" description="J" evidence="1">
    <location>
        <begin position="73"/>
        <end position="138"/>
    </location>
</feature>
<dbReference type="EnsemblPlants" id="Solyc11g010540.1.1">
    <property type="protein sequence ID" value="Solyc11g010540.1.1.1"/>
    <property type="gene ID" value="Solyc11g010540.1"/>
</dbReference>
<dbReference type="STRING" id="4081.A0A3Q7IQT9"/>
<dbReference type="RefSeq" id="XP_069147627.1">
    <property type="nucleotide sequence ID" value="XM_069291526.1"/>
</dbReference>
<reference evidence="2" key="1">
    <citation type="journal article" date="2012" name="Nature">
        <title>The tomato genome sequence provides insights into fleshy fruit evolution.</title>
        <authorList>
            <consortium name="Tomato Genome Consortium"/>
        </authorList>
    </citation>
    <scope>NUCLEOTIDE SEQUENCE [LARGE SCALE GENOMIC DNA]</scope>
    <source>
        <strain evidence="2">cv. Heinz 1706</strain>
    </source>
</reference>
<dbReference type="SUPFAM" id="SSF46565">
    <property type="entry name" value="Chaperone J-domain"/>
    <property type="match status" value="1"/>
</dbReference>
<dbReference type="KEGG" id="sly:138339660"/>
<name>A0A3Q7IQT9_SOLLC</name>
<dbReference type="Gramene" id="Solyc11g010540.1.1">
    <property type="protein sequence ID" value="Solyc11g010540.1.1.1"/>
    <property type="gene ID" value="Solyc11g010540.1"/>
</dbReference>
<dbReference type="PANTHER" id="PTHR45496">
    <property type="entry name" value="CHAPERONE DNAJ-DOMAIN SUPERFAMILY PROTEIN"/>
    <property type="match status" value="1"/>
</dbReference>
<keyword evidence="3" id="KW-1185">Reference proteome</keyword>
<evidence type="ECO:0000313" key="2">
    <source>
        <dbReference type="EnsemblPlants" id="Solyc11g010540.1.1.1"/>
    </source>
</evidence>
<evidence type="ECO:0000259" key="1">
    <source>
        <dbReference type="PROSITE" id="PS50076"/>
    </source>
</evidence>
<dbReference type="PROSITE" id="PS50076">
    <property type="entry name" value="DNAJ_2"/>
    <property type="match status" value="1"/>
</dbReference>
<evidence type="ECO:0000313" key="3">
    <source>
        <dbReference type="Proteomes" id="UP000004994"/>
    </source>
</evidence>
<accession>A0A3Q7IQT9</accession>
<organism evidence="2">
    <name type="scientific">Solanum lycopersicum</name>
    <name type="common">Tomato</name>
    <name type="synonym">Lycopersicon esculentum</name>
    <dbReference type="NCBI Taxonomy" id="4081"/>
    <lineage>
        <taxon>Eukaryota</taxon>
        <taxon>Viridiplantae</taxon>
        <taxon>Streptophyta</taxon>
        <taxon>Embryophyta</taxon>
        <taxon>Tracheophyta</taxon>
        <taxon>Spermatophyta</taxon>
        <taxon>Magnoliopsida</taxon>
        <taxon>eudicotyledons</taxon>
        <taxon>Gunneridae</taxon>
        <taxon>Pentapetalae</taxon>
        <taxon>asterids</taxon>
        <taxon>lamiids</taxon>
        <taxon>Solanales</taxon>
        <taxon>Solanaceae</taxon>
        <taxon>Solanoideae</taxon>
        <taxon>Solaneae</taxon>
        <taxon>Solanum</taxon>
        <taxon>Solanum subgen. Lycopersicon</taxon>
    </lineage>
</organism>
<dbReference type="Proteomes" id="UP000004994">
    <property type="component" value="Chromosome 11"/>
</dbReference>
<dbReference type="OMA" id="HGAKTFA"/>
<dbReference type="SMR" id="A0A3Q7IQT9"/>
<dbReference type="InParanoid" id="A0A3Q7IQT9"/>
<dbReference type="InterPro" id="IPR001623">
    <property type="entry name" value="DnaJ_domain"/>
</dbReference>
<dbReference type="InterPro" id="IPR053052">
    <property type="entry name" value="Imprinting_Balance_Reg"/>
</dbReference>
<dbReference type="PANTHER" id="PTHR45496:SF12">
    <property type="entry name" value="J DOMAIN-CONTAINING PROTEIN"/>
    <property type="match status" value="1"/>
</dbReference>
<dbReference type="Pfam" id="PF00226">
    <property type="entry name" value="DnaJ"/>
    <property type="match status" value="1"/>
</dbReference>
<proteinExistence type="predicted"/>
<dbReference type="PaxDb" id="4081-Solyc11g010540.1.1"/>
<protein>
    <recommendedName>
        <fullName evidence="1">J domain-containing protein</fullName>
    </recommendedName>
</protein>
<sequence>MENQRFKAKDTHNAKFKTYLTASEYFLQQRNFEDCRNYALKAIEIDSNQTSPSQILAIANVLLLSTTINEHPNHYSILNLPLYTQNPQLIKTQFTNVTNLLNPNKNRYPFASEAFGFVLKAWSVLSNPTQKTRFDNDLKNRGEQKGSFWTVCPYCYYVYEFLKDYEDCCLRCPNEKCRRVFHGVPIVGPSPPPQVAEKGEYHCLGFSVLGSGTHPLWSPFVATKTNKNNVESGIAKKNNVDEFIEISDDDEDDNGGNEKSLGVEELFVETNGVKVDTGGDFKEKRRKMEGKSLNKVLGKGNKVKINEIVYNDDFETNENDVEFGNAGEKINENDVEPGNAGEKTTENTVEFFTRDDIYVMMQEEFDIGTLFLYE</sequence>
<dbReference type="InterPro" id="IPR036869">
    <property type="entry name" value="J_dom_sf"/>
</dbReference>
<dbReference type="GeneID" id="138339660"/>
<dbReference type="AlphaFoldDB" id="A0A3Q7IQT9"/>